<dbReference type="CDD" id="cd02021">
    <property type="entry name" value="GntK"/>
    <property type="match status" value="1"/>
</dbReference>
<evidence type="ECO:0000256" key="5">
    <source>
        <dbReference type="ARBA" id="ARBA00022741"/>
    </source>
</evidence>
<keyword evidence="6 9" id="KW-0418">Kinase</keyword>
<sequence length="176" mass="20400">MVLILILMGVSASGKSYIGKLLSQELDVSFIEGDDLHPPSNIQKMKSGIPLNEEDREPWLNAVKNKFINVSKISTKPYIFVACSALKYNYREHLRDVPDNENIKVWFIYLKGSKELLQQRIVERKDHFMKLNMLESQLNTLEEPNQDSEGRIIVVDISKEPDKIKEEILEKILMIR</sequence>
<evidence type="ECO:0000256" key="6">
    <source>
        <dbReference type="ARBA" id="ARBA00022777"/>
    </source>
</evidence>
<dbReference type="Gene3D" id="3.40.50.300">
    <property type="entry name" value="P-loop containing nucleotide triphosphate hydrolases"/>
    <property type="match status" value="1"/>
</dbReference>
<protein>
    <recommendedName>
        <fullName evidence="3 9">Gluconokinase</fullName>
        <ecNumber evidence="3 9">2.7.1.12</ecNumber>
    </recommendedName>
</protein>
<dbReference type="OrthoDB" id="275177at2759"/>
<dbReference type="PANTHER" id="PTHR43442">
    <property type="entry name" value="GLUCONOKINASE-RELATED"/>
    <property type="match status" value="1"/>
</dbReference>
<dbReference type="Proteomes" id="UP000615446">
    <property type="component" value="Unassembled WGS sequence"/>
</dbReference>
<comment type="caution">
    <text evidence="10">The sequence shown here is derived from an EMBL/GenBank/DDBJ whole genome shotgun (WGS) entry which is preliminary data.</text>
</comment>
<comment type="pathway">
    <text evidence="1 9">Carbohydrate acid metabolism; D-gluconate degradation.</text>
</comment>
<name>A0A8H3LIY7_9GLOM</name>
<dbReference type="InterPro" id="IPR006001">
    <property type="entry name" value="Therm_gnt_kin"/>
</dbReference>
<evidence type="ECO:0000313" key="10">
    <source>
        <dbReference type="EMBL" id="GES86957.1"/>
    </source>
</evidence>
<dbReference type="GO" id="GO:0005524">
    <property type="term" value="F:ATP binding"/>
    <property type="evidence" value="ECO:0007669"/>
    <property type="project" value="UniProtKB-KW"/>
</dbReference>
<dbReference type="EMBL" id="BLAL01000162">
    <property type="protein sequence ID" value="GES86957.1"/>
    <property type="molecule type" value="Genomic_DNA"/>
</dbReference>
<dbReference type="AlphaFoldDB" id="A0A8H3LIY7"/>
<comment type="similarity">
    <text evidence="2 9">Belongs to the gluconokinase GntK/GntV family.</text>
</comment>
<dbReference type="SUPFAM" id="SSF52540">
    <property type="entry name" value="P-loop containing nucleoside triphosphate hydrolases"/>
    <property type="match status" value="1"/>
</dbReference>
<evidence type="ECO:0000256" key="7">
    <source>
        <dbReference type="ARBA" id="ARBA00022840"/>
    </source>
</evidence>
<dbReference type="EC" id="2.7.1.12" evidence="3 9"/>
<dbReference type="NCBIfam" id="TIGR01313">
    <property type="entry name" value="therm_gnt_kin"/>
    <property type="match status" value="1"/>
</dbReference>
<dbReference type="UniPathway" id="UPA00792"/>
<evidence type="ECO:0000256" key="1">
    <source>
        <dbReference type="ARBA" id="ARBA00004875"/>
    </source>
</evidence>
<evidence type="ECO:0000313" key="11">
    <source>
        <dbReference type="Proteomes" id="UP000615446"/>
    </source>
</evidence>
<evidence type="ECO:0000256" key="3">
    <source>
        <dbReference type="ARBA" id="ARBA00012054"/>
    </source>
</evidence>
<keyword evidence="5 9" id="KW-0547">Nucleotide-binding</keyword>
<evidence type="ECO:0000256" key="4">
    <source>
        <dbReference type="ARBA" id="ARBA00022679"/>
    </source>
</evidence>
<evidence type="ECO:0000256" key="9">
    <source>
        <dbReference type="RuleBase" id="RU363066"/>
    </source>
</evidence>
<dbReference type="GO" id="GO:0005737">
    <property type="term" value="C:cytoplasm"/>
    <property type="evidence" value="ECO:0007669"/>
    <property type="project" value="TreeGrafter"/>
</dbReference>
<dbReference type="Pfam" id="PF01202">
    <property type="entry name" value="SKI"/>
    <property type="match status" value="1"/>
</dbReference>
<dbReference type="InterPro" id="IPR031322">
    <property type="entry name" value="Shikimate/glucono_kinase"/>
</dbReference>
<comment type="catalytic activity">
    <reaction evidence="8 9">
        <text>D-gluconate + ATP = 6-phospho-D-gluconate + ADP + H(+)</text>
        <dbReference type="Rhea" id="RHEA:19433"/>
        <dbReference type="ChEBI" id="CHEBI:15378"/>
        <dbReference type="ChEBI" id="CHEBI:18391"/>
        <dbReference type="ChEBI" id="CHEBI:30616"/>
        <dbReference type="ChEBI" id="CHEBI:58759"/>
        <dbReference type="ChEBI" id="CHEBI:456216"/>
        <dbReference type="EC" id="2.7.1.12"/>
    </reaction>
</comment>
<organism evidence="10 11">
    <name type="scientific">Rhizophagus clarus</name>
    <dbReference type="NCBI Taxonomy" id="94130"/>
    <lineage>
        <taxon>Eukaryota</taxon>
        <taxon>Fungi</taxon>
        <taxon>Fungi incertae sedis</taxon>
        <taxon>Mucoromycota</taxon>
        <taxon>Glomeromycotina</taxon>
        <taxon>Glomeromycetes</taxon>
        <taxon>Glomerales</taxon>
        <taxon>Glomeraceae</taxon>
        <taxon>Rhizophagus</taxon>
    </lineage>
</organism>
<keyword evidence="7 9" id="KW-0067">ATP-binding</keyword>
<dbReference type="GO" id="GO:0046316">
    <property type="term" value="F:gluconokinase activity"/>
    <property type="evidence" value="ECO:0007669"/>
    <property type="project" value="UniProtKB-EC"/>
</dbReference>
<dbReference type="FunFam" id="3.40.50.300:FF:000522">
    <property type="entry name" value="Gluconokinase"/>
    <property type="match status" value="1"/>
</dbReference>
<dbReference type="GO" id="GO:0005975">
    <property type="term" value="P:carbohydrate metabolic process"/>
    <property type="evidence" value="ECO:0007669"/>
    <property type="project" value="InterPro"/>
</dbReference>
<evidence type="ECO:0000256" key="8">
    <source>
        <dbReference type="ARBA" id="ARBA00048090"/>
    </source>
</evidence>
<accession>A0A8H3LIY7</accession>
<keyword evidence="4 9" id="KW-0808">Transferase</keyword>
<reference evidence="10" key="1">
    <citation type="submission" date="2019-10" db="EMBL/GenBank/DDBJ databases">
        <title>Conservation and host-specific expression of non-tandemly repeated heterogenous ribosome RNA gene in arbuscular mycorrhizal fungi.</title>
        <authorList>
            <person name="Maeda T."/>
            <person name="Kobayashi Y."/>
            <person name="Nakagawa T."/>
            <person name="Ezawa T."/>
            <person name="Yamaguchi K."/>
            <person name="Bino T."/>
            <person name="Nishimoto Y."/>
            <person name="Shigenobu S."/>
            <person name="Kawaguchi M."/>
        </authorList>
    </citation>
    <scope>NUCLEOTIDE SEQUENCE</scope>
    <source>
        <strain evidence="10">HR1</strain>
    </source>
</reference>
<gene>
    <name evidence="10" type="ORF">RCL2_001398400</name>
</gene>
<dbReference type="PANTHER" id="PTHR43442:SF3">
    <property type="entry name" value="GLUCONOKINASE-RELATED"/>
    <property type="match status" value="1"/>
</dbReference>
<dbReference type="InterPro" id="IPR027417">
    <property type="entry name" value="P-loop_NTPase"/>
</dbReference>
<proteinExistence type="inferred from homology"/>
<evidence type="ECO:0000256" key="2">
    <source>
        <dbReference type="ARBA" id="ARBA00008420"/>
    </source>
</evidence>